<reference evidence="3" key="1">
    <citation type="journal article" date="2021" name="Nat. Commun.">
        <title>Genetic determinants of endophytism in the Arabidopsis root mycobiome.</title>
        <authorList>
            <person name="Mesny F."/>
            <person name="Miyauchi S."/>
            <person name="Thiergart T."/>
            <person name="Pickel B."/>
            <person name="Atanasova L."/>
            <person name="Karlsson M."/>
            <person name="Huettel B."/>
            <person name="Barry K.W."/>
            <person name="Haridas S."/>
            <person name="Chen C."/>
            <person name="Bauer D."/>
            <person name="Andreopoulos W."/>
            <person name="Pangilinan J."/>
            <person name="LaButti K."/>
            <person name="Riley R."/>
            <person name="Lipzen A."/>
            <person name="Clum A."/>
            <person name="Drula E."/>
            <person name="Henrissat B."/>
            <person name="Kohler A."/>
            <person name="Grigoriev I.V."/>
            <person name="Martin F.M."/>
            <person name="Hacquard S."/>
        </authorList>
    </citation>
    <scope>NUCLEOTIDE SEQUENCE</scope>
    <source>
        <strain evidence="3">MPI-SDFR-AT-0120</strain>
    </source>
</reference>
<dbReference type="Gene3D" id="1.10.238.10">
    <property type="entry name" value="EF-hand"/>
    <property type="match status" value="1"/>
</dbReference>
<dbReference type="PANTHER" id="PTHR12281">
    <property type="entry name" value="RP42 RELATED"/>
    <property type="match status" value="1"/>
</dbReference>
<keyword evidence="4" id="KW-1185">Reference proteome</keyword>
<dbReference type="Proteomes" id="UP000813461">
    <property type="component" value="Unassembled WGS sequence"/>
</dbReference>
<organism evidence="3 4">
    <name type="scientific">Paraphoma chrysanthemicola</name>
    <dbReference type="NCBI Taxonomy" id="798071"/>
    <lineage>
        <taxon>Eukaryota</taxon>
        <taxon>Fungi</taxon>
        <taxon>Dikarya</taxon>
        <taxon>Ascomycota</taxon>
        <taxon>Pezizomycotina</taxon>
        <taxon>Dothideomycetes</taxon>
        <taxon>Pleosporomycetidae</taxon>
        <taxon>Pleosporales</taxon>
        <taxon>Pleosporineae</taxon>
        <taxon>Phaeosphaeriaceae</taxon>
        <taxon>Paraphoma</taxon>
    </lineage>
</organism>
<dbReference type="Pfam" id="PF03556">
    <property type="entry name" value="Cullin_binding"/>
    <property type="match status" value="1"/>
</dbReference>
<dbReference type="AlphaFoldDB" id="A0A8K0VWJ3"/>
<dbReference type="OrthoDB" id="27198at2759"/>
<evidence type="ECO:0000313" key="4">
    <source>
        <dbReference type="Proteomes" id="UP000813461"/>
    </source>
</evidence>
<comment type="function">
    <text evidence="1">Neddylation of cullins play an essential role in the regulation of SCF-type complexes activity.</text>
</comment>
<dbReference type="InterPro" id="IPR042460">
    <property type="entry name" value="DCN1-like_PONY"/>
</dbReference>
<gene>
    <name evidence="3" type="ORF">FB567DRAFT_604636</name>
</gene>
<accession>A0A8K0VWJ3</accession>
<dbReference type="InterPro" id="IPR005176">
    <property type="entry name" value="PONY_dom"/>
</dbReference>
<dbReference type="GO" id="GO:0031624">
    <property type="term" value="F:ubiquitin conjugating enzyme binding"/>
    <property type="evidence" value="ECO:0007669"/>
    <property type="project" value="TreeGrafter"/>
</dbReference>
<dbReference type="GO" id="GO:0097602">
    <property type="term" value="F:cullin family protein binding"/>
    <property type="evidence" value="ECO:0007669"/>
    <property type="project" value="TreeGrafter"/>
</dbReference>
<dbReference type="Gene3D" id="1.10.238.200">
    <property type="entry name" value="Cullin, PONY binding domain"/>
    <property type="match status" value="1"/>
</dbReference>
<feature type="domain" description="DCUN1" evidence="2">
    <location>
        <begin position="85"/>
        <end position="288"/>
    </location>
</feature>
<comment type="caution">
    <text evidence="3">The sequence shown here is derived from an EMBL/GenBank/DDBJ whole genome shotgun (WGS) entry which is preliminary data.</text>
</comment>
<protein>
    <recommendedName>
        <fullName evidence="1">Defective in cullin neddylation protein</fullName>
    </recommendedName>
</protein>
<dbReference type="InterPro" id="IPR014764">
    <property type="entry name" value="DCN-prot"/>
</dbReference>
<dbReference type="GO" id="GO:0000151">
    <property type="term" value="C:ubiquitin ligase complex"/>
    <property type="evidence" value="ECO:0007669"/>
    <property type="project" value="TreeGrafter"/>
</dbReference>
<evidence type="ECO:0000259" key="2">
    <source>
        <dbReference type="PROSITE" id="PS51229"/>
    </source>
</evidence>
<dbReference type="GO" id="GO:0032182">
    <property type="term" value="F:ubiquitin-like protein binding"/>
    <property type="evidence" value="ECO:0007669"/>
    <property type="project" value="TreeGrafter"/>
</dbReference>
<sequence>MALKALVENIPQTRHSELACLFGSDATATAWGAEEANARRYFYRTLNEPTRACFLGVINARAQELQASPCRYFSGGGGGSTGSSATKASLSKVFDRYRDNATGEPDAIGPEGTMKYFQDIDVNLEDLDVLAAHEIVQATAMAELSREGFVNGWQERNCDTVDKQKGYVKNLKHELPASRDLFERIYKYAFTIAKTGNSKQATLDQAIVFWDLLFSSNLSPIKWSSTNTPWLDWWKEFLTTSFKKSVNKDMWNETLKFAKLTLADEDMTFWTEESSWPSVIDDFVEWVKNEKRGGSKTEAMEEDY</sequence>
<dbReference type="EMBL" id="JAGMVJ010000013">
    <property type="protein sequence ID" value="KAH7083614.1"/>
    <property type="molecule type" value="Genomic_DNA"/>
</dbReference>
<proteinExistence type="predicted"/>
<dbReference type="GO" id="GO:0045116">
    <property type="term" value="P:protein neddylation"/>
    <property type="evidence" value="ECO:0007669"/>
    <property type="project" value="TreeGrafter"/>
</dbReference>
<evidence type="ECO:0000313" key="3">
    <source>
        <dbReference type="EMBL" id="KAH7083614.1"/>
    </source>
</evidence>
<evidence type="ECO:0000256" key="1">
    <source>
        <dbReference type="RuleBase" id="RU410713"/>
    </source>
</evidence>
<dbReference type="PANTHER" id="PTHR12281:SF31">
    <property type="entry name" value="DCN1-LIKE PROTEIN 3"/>
    <property type="match status" value="1"/>
</dbReference>
<dbReference type="PROSITE" id="PS51229">
    <property type="entry name" value="DCUN1"/>
    <property type="match status" value="1"/>
</dbReference>
<name>A0A8K0VWJ3_9PLEO</name>